<accession>A0A2P6AQJ0</accession>
<gene>
    <name evidence="9" type="ORF">C5O18_09280</name>
</gene>
<evidence type="ECO:0000256" key="5">
    <source>
        <dbReference type="ARBA" id="ARBA00023077"/>
    </source>
</evidence>
<dbReference type="InterPro" id="IPR039426">
    <property type="entry name" value="TonB-dep_rcpt-like"/>
</dbReference>
<evidence type="ECO:0000256" key="4">
    <source>
        <dbReference type="ARBA" id="ARBA00022692"/>
    </source>
</evidence>
<keyword evidence="4" id="KW-0812">Transmembrane</keyword>
<dbReference type="InterPro" id="IPR000531">
    <property type="entry name" value="Beta-barrel_TonB"/>
</dbReference>
<dbReference type="GO" id="GO:0044718">
    <property type="term" value="P:siderophore transmembrane transport"/>
    <property type="evidence" value="ECO:0007669"/>
    <property type="project" value="TreeGrafter"/>
</dbReference>
<keyword evidence="2" id="KW-0813">Transport</keyword>
<name>A0A2P6AQJ0_9GAMM</name>
<evidence type="ECO:0000256" key="7">
    <source>
        <dbReference type="ARBA" id="ARBA00023237"/>
    </source>
</evidence>
<evidence type="ECO:0000256" key="2">
    <source>
        <dbReference type="ARBA" id="ARBA00022448"/>
    </source>
</evidence>
<evidence type="ECO:0000313" key="10">
    <source>
        <dbReference type="Proteomes" id="UP000243900"/>
    </source>
</evidence>
<keyword evidence="9" id="KW-0675">Receptor</keyword>
<dbReference type="PANTHER" id="PTHR30069:SF49">
    <property type="entry name" value="OUTER MEMBRANE PROTEIN C"/>
    <property type="match status" value="1"/>
</dbReference>
<evidence type="ECO:0000256" key="1">
    <source>
        <dbReference type="ARBA" id="ARBA00004571"/>
    </source>
</evidence>
<dbReference type="Proteomes" id="UP000243900">
    <property type="component" value="Unassembled WGS sequence"/>
</dbReference>
<dbReference type="GO" id="GO:0009279">
    <property type="term" value="C:cell outer membrane"/>
    <property type="evidence" value="ECO:0007669"/>
    <property type="project" value="UniProtKB-SubCell"/>
</dbReference>
<feature type="domain" description="TonB-dependent receptor-like beta-barrel" evidence="8">
    <location>
        <begin position="2"/>
        <end position="98"/>
    </location>
</feature>
<keyword evidence="7" id="KW-0998">Cell outer membrane</keyword>
<reference evidence="10" key="1">
    <citation type="submission" date="2018-02" db="EMBL/GenBank/DDBJ databases">
        <title>Genome sequencing of Solimonas sp. HR-BB.</title>
        <authorList>
            <person name="Lee Y."/>
            <person name="Jeon C.O."/>
        </authorList>
    </citation>
    <scope>NUCLEOTIDE SEQUENCE [LARGE SCALE GENOMIC DNA]</scope>
    <source>
        <strain evidence="10">HR-E</strain>
    </source>
</reference>
<evidence type="ECO:0000259" key="8">
    <source>
        <dbReference type="Pfam" id="PF00593"/>
    </source>
</evidence>
<organism evidence="9 10">
    <name type="scientific">Amnimonas aquatica</name>
    <dbReference type="NCBI Taxonomy" id="2094561"/>
    <lineage>
        <taxon>Bacteria</taxon>
        <taxon>Pseudomonadati</taxon>
        <taxon>Pseudomonadota</taxon>
        <taxon>Gammaproteobacteria</taxon>
        <taxon>Moraxellales</taxon>
        <taxon>Moraxellaceae</taxon>
        <taxon>Amnimonas</taxon>
    </lineage>
</organism>
<evidence type="ECO:0000256" key="3">
    <source>
        <dbReference type="ARBA" id="ARBA00022452"/>
    </source>
</evidence>
<keyword evidence="5" id="KW-0798">TonB box</keyword>
<dbReference type="GO" id="GO:0015344">
    <property type="term" value="F:siderophore uptake transmembrane transporter activity"/>
    <property type="evidence" value="ECO:0007669"/>
    <property type="project" value="TreeGrafter"/>
</dbReference>
<keyword evidence="3" id="KW-1134">Transmembrane beta strand</keyword>
<dbReference type="OrthoDB" id="5332150at2"/>
<dbReference type="Pfam" id="PF00593">
    <property type="entry name" value="TonB_dep_Rec_b-barrel"/>
    <property type="match status" value="1"/>
</dbReference>
<dbReference type="EMBL" id="PTQZ01000296">
    <property type="protein sequence ID" value="PQA31454.1"/>
    <property type="molecule type" value="Genomic_DNA"/>
</dbReference>
<dbReference type="InterPro" id="IPR036942">
    <property type="entry name" value="Beta-barrel_TonB_sf"/>
</dbReference>
<evidence type="ECO:0000256" key="6">
    <source>
        <dbReference type="ARBA" id="ARBA00023136"/>
    </source>
</evidence>
<feature type="non-terminal residue" evidence="9">
    <location>
        <position position="1"/>
    </location>
</feature>
<evidence type="ECO:0000313" key="9">
    <source>
        <dbReference type="EMBL" id="PQA31454.1"/>
    </source>
</evidence>
<keyword evidence="10" id="KW-1185">Reference proteome</keyword>
<comment type="subcellular location">
    <subcellularLocation>
        <location evidence="1">Cell outer membrane</location>
        <topology evidence="1">Multi-pass membrane protein</topology>
    </subcellularLocation>
</comment>
<keyword evidence="6" id="KW-0472">Membrane</keyword>
<sequence length="139" mass="15270">AWRVDGSLAYVRGDNRTDGTPLAQLPPLEARVALGWQQGRWQAGALWRLVAAQSRVDIGKGNIVGQDIGPSGGFGVFSLNGGYQLRERWQLTWGVDNLFDKAYAEHISRSGANGIAGYTQTLRVNEPGRTLWARLQTTF</sequence>
<comment type="caution">
    <text evidence="9">The sequence shown here is derived from an EMBL/GenBank/DDBJ whole genome shotgun (WGS) entry which is preliminary data.</text>
</comment>
<dbReference type="Gene3D" id="2.40.170.20">
    <property type="entry name" value="TonB-dependent receptor, beta-barrel domain"/>
    <property type="match status" value="1"/>
</dbReference>
<dbReference type="PANTHER" id="PTHR30069">
    <property type="entry name" value="TONB-DEPENDENT OUTER MEMBRANE RECEPTOR"/>
    <property type="match status" value="1"/>
</dbReference>
<dbReference type="RefSeq" id="WP_146089328.1">
    <property type="nucleotide sequence ID" value="NZ_PTQZ01000296.1"/>
</dbReference>
<dbReference type="SUPFAM" id="SSF56935">
    <property type="entry name" value="Porins"/>
    <property type="match status" value="1"/>
</dbReference>
<dbReference type="AlphaFoldDB" id="A0A2P6AQJ0"/>
<proteinExistence type="predicted"/>
<protein>
    <submittedName>
        <fullName evidence="9">TonB-dependent copper receptor</fullName>
    </submittedName>
</protein>